<evidence type="ECO:0000259" key="1">
    <source>
        <dbReference type="Pfam" id="PF08241"/>
    </source>
</evidence>
<dbReference type="GO" id="GO:0008757">
    <property type="term" value="F:S-adenosylmethionine-dependent methyltransferase activity"/>
    <property type="evidence" value="ECO:0007669"/>
    <property type="project" value="InterPro"/>
</dbReference>
<name>A0AA42CMH7_9HYPH</name>
<dbReference type="CDD" id="cd02440">
    <property type="entry name" value="AdoMet_MTases"/>
    <property type="match status" value="1"/>
</dbReference>
<accession>A0AA42CMH7</accession>
<dbReference type="EMBL" id="JAMOIM010000060">
    <property type="protein sequence ID" value="MCW6512694.1"/>
    <property type="molecule type" value="Genomic_DNA"/>
</dbReference>
<keyword evidence="2" id="KW-0808">Transferase</keyword>
<dbReference type="Proteomes" id="UP001165667">
    <property type="component" value="Unassembled WGS sequence"/>
</dbReference>
<comment type="caution">
    <text evidence="2">The sequence shown here is derived from an EMBL/GenBank/DDBJ whole genome shotgun (WGS) entry which is preliminary data.</text>
</comment>
<dbReference type="AlphaFoldDB" id="A0AA42CMH7"/>
<sequence>MTDLPDFPTRAFAKADPSPDPLFYAAPRFVTHIDDRAIRAVTELYRRMLPVGGRVLDLMSSWISHLPEDVIYAEVMGLGLNEAELAANPRLARHVVQDLNRNPMLPLDDASFDGACCCVSVQYFEQPVAVMREVRRVLKPGAPFIVTFSDRCFPTKAVLIWQSAGIDRAELVALYLARAGFSLVEARHVYIRDRRGDPLWAVVGRAPAAAA</sequence>
<dbReference type="Gene3D" id="3.40.50.150">
    <property type="entry name" value="Vaccinia Virus protein VP39"/>
    <property type="match status" value="1"/>
</dbReference>
<reference evidence="2" key="1">
    <citation type="submission" date="2022-05" db="EMBL/GenBank/DDBJ databases">
        <authorList>
            <person name="Pankratov T."/>
        </authorList>
    </citation>
    <scope>NUCLEOTIDE SEQUENCE</scope>
    <source>
        <strain evidence="2">BP6-180914</strain>
    </source>
</reference>
<gene>
    <name evidence="2" type="ORF">M8523_32835</name>
</gene>
<dbReference type="GO" id="GO:0032259">
    <property type="term" value="P:methylation"/>
    <property type="evidence" value="ECO:0007669"/>
    <property type="project" value="UniProtKB-KW"/>
</dbReference>
<dbReference type="Pfam" id="PF08241">
    <property type="entry name" value="Methyltransf_11"/>
    <property type="match status" value="1"/>
</dbReference>
<proteinExistence type="predicted"/>
<organism evidence="2 3">
    <name type="scientific">Lichenifustis flavocetrariae</name>
    <dbReference type="NCBI Taxonomy" id="2949735"/>
    <lineage>
        <taxon>Bacteria</taxon>
        <taxon>Pseudomonadati</taxon>
        <taxon>Pseudomonadota</taxon>
        <taxon>Alphaproteobacteria</taxon>
        <taxon>Hyphomicrobiales</taxon>
        <taxon>Lichenihabitantaceae</taxon>
        <taxon>Lichenifustis</taxon>
    </lineage>
</organism>
<keyword evidence="3" id="KW-1185">Reference proteome</keyword>
<dbReference type="SUPFAM" id="SSF53335">
    <property type="entry name" value="S-adenosyl-L-methionine-dependent methyltransferases"/>
    <property type="match status" value="1"/>
</dbReference>
<evidence type="ECO:0000313" key="3">
    <source>
        <dbReference type="Proteomes" id="UP001165667"/>
    </source>
</evidence>
<evidence type="ECO:0000313" key="2">
    <source>
        <dbReference type="EMBL" id="MCW6512694.1"/>
    </source>
</evidence>
<dbReference type="InterPro" id="IPR029063">
    <property type="entry name" value="SAM-dependent_MTases_sf"/>
</dbReference>
<dbReference type="InterPro" id="IPR013216">
    <property type="entry name" value="Methyltransf_11"/>
</dbReference>
<keyword evidence="2" id="KW-0489">Methyltransferase</keyword>
<dbReference type="RefSeq" id="WP_282589069.1">
    <property type="nucleotide sequence ID" value="NZ_JAMOIM010000060.1"/>
</dbReference>
<dbReference type="PANTHER" id="PTHR43036">
    <property type="entry name" value="OSJNBB0011N17.9 PROTEIN"/>
    <property type="match status" value="1"/>
</dbReference>
<feature type="domain" description="Methyltransferase type 11" evidence="1">
    <location>
        <begin position="73"/>
        <end position="145"/>
    </location>
</feature>
<protein>
    <submittedName>
        <fullName evidence="2">Class I SAM-dependent methyltransferase</fullName>
    </submittedName>
</protein>
<dbReference type="PANTHER" id="PTHR43036:SF2">
    <property type="entry name" value="OS04G0481300 PROTEIN"/>
    <property type="match status" value="1"/>
</dbReference>